<dbReference type="EMBL" id="CAJVQA010033861">
    <property type="protein sequence ID" value="CAG8805013.1"/>
    <property type="molecule type" value="Genomic_DNA"/>
</dbReference>
<name>A0A9N9K220_9GLOM</name>
<dbReference type="Proteomes" id="UP000789759">
    <property type="component" value="Unassembled WGS sequence"/>
</dbReference>
<comment type="caution">
    <text evidence="1">The sequence shown here is derived from an EMBL/GenBank/DDBJ whole genome shotgun (WGS) entry which is preliminary data.</text>
</comment>
<proteinExistence type="predicted"/>
<organism evidence="1 2">
    <name type="scientific">Cetraspora pellucida</name>
    <dbReference type="NCBI Taxonomy" id="1433469"/>
    <lineage>
        <taxon>Eukaryota</taxon>
        <taxon>Fungi</taxon>
        <taxon>Fungi incertae sedis</taxon>
        <taxon>Mucoromycota</taxon>
        <taxon>Glomeromycotina</taxon>
        <taxon>Glomeromycetes</taxon>
        <taxon>Diversisporales</taxon>
        <taxon>Gigasporaceae</taxon>
        <taxon>Cetraspora</taxon>
    </lineage>
</organism>
<gene>
    <name evidence="1" type="ORF">CPELLU_LOCUS18057</name>
</gene>
<sequence>LEKTALNKIDQLIRSLDEPINNLIPILEEELNNQNLLVKIKKDFMQPLEPQKASQISPFKGATWKEKLNNILERLPTYAKSRENQIKTLEAYYYLRTLI</sequence>
<reference evidence="1" key="1">
    <citation type="submission" date="2021-06" db="EMBL/GenBank/DDBJ databases">
        <authorList>
            <person name="Kallberg Y."/>
            <person name="Tangrot J."/>
            <person name="Rosling A."/>
        </authorList>
    </citation>
    <scope>NUCLEOTIDE SEQUENCE</scope>
    <source>
        <strain evidence="1">FL966</strain>
    </source>
</reference>
<evidence type="ECO:0000313" key="1">
    <source>
        <dbReference type="EMBL" id="CAG8805013.1"/>
    </source>
</evidence>
<evidence type="ECO:0000313" key="2">
    <source>
        <dbReference type="Proteomes" id="UP000789759"/>
    </source>
</evidence>
<accession>A0A9N9K220</accession>
<protein>
    <submittedName>
        <fullName evidence="1">23063_t:CDS:1</fullName>
    </submittedName>
</protein>
<feature type="non-terminal residue" evidence="1">
    <location>
        <position position="1"/>
    </location>
</feature>
<dbReference type="AlphaFoldDB" id="A0A9N9K220"/>
<keyword evidence="2" id="KW-1185">Reference proteome</keyword>